<dbReference type="InterPro" id="IPR051477">
    <property type="entry name" value="Expansin_CellWall"/>
</dbReference>
<dbReference type="PANTHER" id="PTHR31836:SF28">
    <property type="entry name" value="SRCR DOMAIN-CONTAINING PROTEIN-RELATED"/>
    <property type="match status" value="1"/>
</dbReference>
<feature type="chain" id="PRO_5042609289" evidence="3">
    <location>
        <begin position="18"/>
        <end position="282"/>
    </location>
</feature>
<proteinExistence type="predicted"/>
<dbReference type="InterPro" id="IPR036908">
    <property type="entry name" value="RlpA-like_sf"/>
</dbReference>
<dbReference type="CDD" id="cd22191">
    <property type="entry name" value="DPBB_RlpA_EXP_N-like"/>
    <property type="match status" value="1"/>
</dbReference>
<reference evidence="4" key="1">
    <citation type="journal article" date="2023" name="Mol. Phylogenet. Evol.">
        <title>Genome-scale phylogeny and comparative genomics of the fungal order Sordariales.</title>
        <authorList>
            <person name="Hensen N."/>
            <person name="Bonometti L."/>
            <person name="Westerberg I."/>
            <person name="Brannstrom I.O."/>
            <person name="Guillou S."/>
            <person name="Cros-Aarteil S."/>
            <person name="Calhoun S."/>
            <person name="Haridas S."/>
            <person name="Kuo A."/>
            <person name="Mondo S."/>
            <person name="Pangilinan J."/>
            <person name="Riley R."/>
            <person name="LaButti K."/>
            <person name="Andreopoulos B."/>
            <person name="Lipzen A."/>
            <person name="Chen C."/>
            <person name="Yan M."/>
            <person name="Daum C."/>
            <person name="Ng V."/>
            <person name="Clum A."/>
            <person name="Steindorff A."/>
            <person name="Ohm R.A."/>
            <person name="Martin F."/>
            <person name="Silar P."/>
            <person name="Natvig D.O."/>
            <person name="Lalanne C."/>
            <person name="Gautier V."/>
            <person name="Ament-Velasquez S.L."/>
            <person name="Kruys A."/>
            <person name="Hutchinson M.I."/>
            <person name="Powell A.J."/>
            <person name="Barry K."/>
            <person name="Miller A.N."/>
            <person name="Grigoriev I.V."/>
            <person name="Debuchy R."/>
            <person name="Gladieux P."/>
            <person name="Hiltunen Thoren M."/>
            <person name="Johannesson H."/>
        </authorList>
    </citation>
    <scope>NUCLEOTIDE SEQUENCE</scope>
    <source>
        <strain evidence="4">CBS 955.72</strain>
    </source>
</reference>
<feature type="compositionally biased region" description="Low complexity" evidence="2">
    <location>
        <begin position="148"/>
        <end position="159"/>
    </location>
</feature>
<accession>A0AAJ0HRM5</accession>
<dbReference type="SUPFAM" id="SSF50685">
    <property type="entry name" value="Barwin-like endoglucanases"/>
    <property type="match status" value="1"/>
</dbReference>
<evidence type="ECO:0000256" key="1">
    <source>
        <dbReference type="ARBA" id="ARBA00022729"/>
    </source>
</evidence>
<feature type="region of interest" description="Disordered" evidence="2">
    <location>
        <begin position="137"/>
        <end position="159"/>
    </location>
</feature>
<evidence type="ECO:0000313" key="4">
    <source>
        <dbReference type="EMBL" id="KAK3360194.1"/>
    </source>
</evidence>
<dbReference type="AlphaFoldDB" id="A0AAJ0HRM5"/>
<protein>
    <submittedName>
        <fullName evidence="4">RlpA-like double-psi beta-barrel-protein domain-containing protein-containing protein</fullName>
    </submittedName>
</protein>
<feature type="region of interest" description="Disordered" evidence="2">
    <location>
        <begin position="83"/>
        <end position="107"/>
    </location>
</feature>
<dbReference type="Proteomes" id="UP001275084">
    <property type="component" value="Unassembled WGS sequence"/>
</dbReference>
<comment type="caution">
    <text evidence="4">The sequence shown here is derived from an EMBL/GenBank/DDBJ whole genome shotgun (WGS) entry which is preliminary data.</text>
</comment>
<evidence type="ECO:0000256" key="2">
    <source>
        <dbReference type="SAM" id="MobiDB-lite"/>
    </source>
</evidence>
<dbReference type="EMBL" id="JAUIQD010000002">
    <property type="protein sequence ID" value="KAK3360194.1"/>
    <property type="molecule type" value="Genomic_DNA"/>
</dbReference>
<sequence length="282" mass="29316">MKSTVLISGLLASLALAQPRGHGHGHRRRAHPHHEKRALVTDWVTETVYETVTELIDDTTTEWITPTPKAFGAKATTLTTSTKTPGQFFEGASASAPKSPAETQPPAAPYVPKIASSSPAPVVVETPTYVPVAQSPIPSSAPPPAPATSPASVVAPAPASVPAPVAKPVAEAGTSAGSPSSHTGDLTYYALGLGACGFDDSGKDHTQNIVALSHELMGTQSNGNPYCDKTITVSYNGKTVTAVVRDKCMGCAANNIDGSEKLFTDLGEPLGTGRYTVDWWFN</sequence>
<keyword evidence="1 3" id="KW-0732">Signal</keyword>
<reference evidence="4" key="2">
    <citation type="submission" date="2023-06" db="EMBL/GenBank/DDBJ databases">
        <authorList>
            <consortium name="Lawrence Berkeley National Laboratory"/>
            <person name="Haridas S."/>
            <person name="Hensen N."/>
            <person name="Bonometti L."/>
            <person name="Westerberg I."/>
            <person name="Brannstrom I.O."/>
            <person name="Guillou S."/>
            <person name="Cros-Aarteil S."/>
            <person name="Calhoun S."/>
            <person name="Kuo A."/>
            <person name="Mondo S."/>
            <person name="Pangilinan J."/>
            <person name="Riley R."/>
            <person name="Labutti K."/>
            <person name="Andreopoulos B."/>
            <person name="Lipzen A."/>
            <person name="Chen C."/>
            <person name="Yanf M."/>
            <person name="Daum C."/>
            <person name="Ng V."/>
            <person name="Clum A."/>
            <person name="Steindorff A."/>
            <person name="Ohm R."/>
            <person name="Martin F."/>
            <person name="Silar P."/>
            <person name="Natvig D."/>
            <person name="Lalanne C."/>
            <person name="Gautier V."/>
            <person name="Ament-Velasquez S.L."/>
            <person name="Kruys A."/>
            <person name="Hutchinson M.I."/>
            <person name="Powell A.J."/>
            <person name="Barry K."/>
            <person name="Miller A.N."/>
            <person name="Grigoriev I.V."/>
            <person name="Debuchy R."/>
            <person name="Gladieux P."/>
            <person name="Thoren M.H."/>
            <person name="Johannesson H."/>
        </authorList>
    </citation>
    <scope>NUCLEOTIDE SEQUENCE</scope>
    <source>
        <strain evidence="4">CBS 955.72</strain>
    </source>
</reference>
<name>A0AAJ0HRM5_9PEZI</name>
<dbReference type="Gene3D" id="2.40.40.10">
    <property type="entry name" value="RlpA-like domain"/>
    <property type="match status" value="1"/>
</dbReference>
<evidence type="ECO:0000256" key="3">
    <source>
        <dbReference type="SAM" id="SignalP"/>
    </source>
</evidence>
<evidence type="ECO:0000313" key="5">
    <source>
        <dbReference type="Proteomes" id="UP001275084"/>
    </source>
</evidence>
<gene>
    <name evidence="4" type="ORF">B0T25DRAFT_123602</name>
</gene>
<dbReference type="PANTHER" id="PTHR31836">
    <property type="match status" value="1"/>
</dbReference>
<organism evidence="4 5">
    <name type="scientific">Lasiosphaeria hispida</name>
    <dbReference type="NCBI Taxonomy" id="260671"/>
    <lineage>
        <taxon>Eukaryota</taxon>
        <taxon>Fungi</taxon>
        <taxon>Dikarya</taxon>
        <taxon>Ascomycota</taxon>
        <taxon>Pezizomycotina</taxon>
        <taxon>Sordariomycetes</taxon>
        <taxon>Sordariomycetidae</taxon>
        <taxon>Sordariales</taxon>
        <taxon>Lasiosphaeriaceae</taxon>
        <taxon>Lasiosphaeria</taxon>
    </lineage>
</organism>
<feature type="signal peptide" evidence="3">
    <location>
        <begin position="1"/>
        <end position="17"/>
    </location>
</feature>
<keyword evidence="5" id="KW-1185">Reference proteome</keyword>